<keyword evidence="1" id="KW-0732">Signal</keyword>
<dbReference type="AlphaFoldDB" id="A0A9P4HII1"/>
<keyword evidence="4" id="KW-1185">Reference proteome</keyword>
<evidence type="ECO:0000313" key="4">
    <source>
        <dbReference type="Proteomes" id="UP000799777"/>
    </source>
</evidence>
<dbReference type="InterPro" id="IPR018620">
    <property type="entry name" value="Ubiquitin3-bd_protein_But2_C"/>
</dbReference>
<dbReference type="EMBL" id="ML978158">
    <property type="protein sequence ID" value="KAF2035183.1"/>
    <property type="molecule type" value="Genomic_DNA"/>
</dbReference>
<dbReference type="Proteomes" id="UP000799777">
    <property type="component" value="Unassembled WGS sequence"/>
</dbReference>
<dbReference type="OrthoDB" id="5356630at2759"/>
<feature type="domain" description="Ubiquitin 3 binding protein But2 C-terminal" evidence="2">
    <location>
        <begin position="54"/>
        <end position="170"/>
    </location>
</feature>
<evidence type="ECO:0000259" key="2">
    <source>
        <dbReference type="Pfam" id="PF09792"/>
    </source>
</evidence>
<name>A0A9P4HII1_9PLEO</name>
<feature type="signal peptide" evidence="1">
    <location>
        <begin position="1"/>
        <end position="17"/>
    </location>
</feature>
<feature type="chain" id="PRO_5040412663" description="Ubiquitin 3 binding protein But2 C-terminal domain-containing protein" evidence="1">
    <location>
        <begin position="18"/>
        <end position="188"/>
    </location>
</feature>
<sequence length="188" mass="19910">MLFTTLTAASLLSLAAAAPTNLEARWPPLTNILKPTVISLFDGSNGAITYNVGTGSATKTNRGDITTLVTFKPDFDIPETTCRLRFFLDNADNAVVLGGSKQVNIFSSLKPAPEKDVPAWGPPGNQRDQDLGRFSLYKGGNGDVVYAPAIFPCPKKGASIGFEVVPTGETDEVKCNPALSGLYLTRGS</sequence>
<proteinExistence type="predicted"/>
<comment type="caution">
    <text evidence="3">The sequence shown here is derived from an EMBL/GenBank/DDBJ whole genome shotgun (WGS) entry which is preliminary data.</text>
</comment>
<evidence type="ECO:0000313" key="3">
    <source>
        <dbReference type="EMBL" id="KAF2035183.1"/>
    </source>
</evidence>
<reference evidence="3" key="1">
    <citation type="journal article" date="2020" name="Stud. Mycol.">
        <title>101 Dothideomycetes genomes: a test case for predicting lifestyles and emergence of pathogens.</title>
        <authorList>
            <person name="Haridas S."/>
            <person name="Albert R."/>
            <person name="Binder M."/>
            <person name="Bloem J."/>
            <person name="Labutti K."/>
            <person name="Salamov A."/>
            <person name="Andreopoulos B."/>
            <person name="Baker S."/>
            <person name="Barry K."/>
            <person name="Bills G."/>
            <person name="Bluhm B."/>
            <person name="Cannon C."/>
            <person name="Castanera R."/>
            <person name="Culley D."/>
            <person name="Daum C."/>
            <person name="Ezra D."/>
            <person name="Gonzalez J."/>
            <person name="Henrissat B."/>
            <person name="Kuo A."/>
            <person name="Liang C."/>
            <person name="Lipzen A."/>
            <person name="Lutzoni F."/>
            <person name="Magnuson J."/>
            <person name="Mondo S."/>
            <person name="Nolan M."/>
            <person name="Ohm R."/>
            <person name="Pangilinan J."/>
            <person name="Park H.-J."/>
            <person name="Ramirez L."/>
            <person name="Alfaro M."/>
            <person name="Sun H."/>
            <person name="Tritt A."/>
            <person name="Yoshinaga Y."/>
            <person name="Zwiers L.-H."/>
            <person name="Turgeon B."/>
            <person name="Goodwin S."/>
            <person name="Spatafora J."/>
            <person name="Crous P."/>
            <person name="Grigoriev I."/>
        </authorList>
    </citation>
    <scope>NUCLEOTIDE SEQUENCE</scope>
    <source>
        <strain evidence="3">CBS 110217</strain>
    </source>
</reference>
<gene>
    <name evidence="3" type="ORF">EK21DRAFT_84807</name>
</gene>
<evidence type="ECO:0000256" key="1">
    <source>
        <dbReference type="SAM" id="SignalP"/>
    </source>
</evidence>
<accession>A0A9P4HII1</accession>
<dbReference type="Pfam" id="PF09792">
    <property type="entry name" value="But2"/>
    <property type="match status" value="1"/>
</dbReference>
<organism evidence="3 4">
    <name type="scientific">Setomelanomma holmii</name>
    <dbReference type="NCBI Taxonomy" id="210430"/>
    <lineage>
        <taxon>Eukaryota</taxon>
        <taxon>Fungi</taxon>
        <taxon>Dikarya</taxon>
        <taxon>Ascomycota</taxon>
        <taxon>Pezizomycotina</taxon>
        <taxon>Dothideomycetes</taxon>
        <taxon>Pleosporomycetidae</taxon>
        <taxon>Pleosporales</taxon>
        <taxon>Pleosporineae</taxon>
        <taxon>Phaeosphaeriaceae</taxon>
        <taxon>Setomelanomma</taxon>
    </lineage>
</organism>
<protein>
    <recommendedName>
        <fullName evidence="2">Ubiquitin 3 binding protein But2 C-terminal domain-containing protein</fullName>
    </recommendedName>
</protein>